<organism evidence="1 2">
    <name type="scientific">Candidatus Curtissbacteria bacterium RIFCSPLOWO2_01_FULL_41_18</name>
    <dbReference type="NCBI Taxonomy" id="1797727"/>
    <lineage>
        <taxon>Bacteria</taxon>
        <taxon>Candidatus Curtissiibacteriota</taxon>
    </lineage>
</organism>
<evidence type="ECO:0000313" key="2">
    <source>
        <dbReference type="Proteomes" id="UP000176780"/>
    </source>
</evidence>
<reference evidence="1 2" key="1">
    <citation type="journal article" date="2016" name="Nat. Commun.">
        <title>Thousands of microbial genomes shed light on interconnected biogeochemical processes in an aquifer system.</title>
        <authorList>
            <person name="Anantharaman K."/>
            <person name="Brown C.T."/>
            <person name="Hug L.A."/>
            <person name="Sharon I."/>
            <person name="Castelle C.J."/>
            <person name="Probst A.J."/>
            <person name="Thomas B.C."/>
            <person name="Singh A."/>
            <person name="Wilkins M.J."/>
            <person name="Karaoz U."/>
            <person name="Brodie E.L."/>
            <person name="Williams K.H."/>
            <person name="Hubbard S.S."/>
            <person name="Banfield J.F."/>
        </authorList>
    </citation>
    <scope>NUCLEOTIDE SEQUENCE [LARGE SCALE GENOMIC DNA]</scope>
</reference>
<dbReference type="Proteomes" id="UP000176780">
    <property type="component" value="Unassembled WGS sequence"/>
</dbReference>
<dbReference type="EMBL" id="MFBQ01000018">
    <property type="protein sequence ID" value="OGE04857.1"/>
    <property type="molecule type" value="Genomic_DNA"/>
</dbReference>
<gene>
    <name evidence="1" type="ORF">A3B51_03635</name>
</gene>
<evidence type="ECO:0008006" key="3">
    <source>
        <dbReference type="Google" id="ProtNLM"/>
    </source>
</evidence>
<sequence length="190" mass="20841">MLKKLALVSLWFLITPPLVLILGLSLSHNKNSSDSFTDISASIDNLPPANGNNINGQVLSEQINDLRPYLVSKFLKNTPLESYADLIVKASDDYGIDYRLIPAIAMKESQGGLAIDQSTHNAWGFNNGKATFASWEFAIVKVAQTLKSGYIDKGLTTPEAIMAVYAPPQLLTGGKWARDINFFFSKMESL</sequence>
<proteinExistence type="predicted"/>
<accession>A0A1F5HL40</accession>
<protein>
    <recommendedName>
        <fullName evidence="3">Mannosyl-glycoprotein endo-beta-N-acetylglucosamidase-like domain-containing protein</fullName>
    </recommendedName>
</protein>
<dbReference type="STRING" id="1797727.A3B51_03635"/>
<dbReference type="Gene3D" id="1.10.530.10">
    <property type="match status" value="1"/>
</dbReference>
<comment type="caution">
    <text evidence="1">The sequence shown here is derived from an EMBL/GenBank/DDBJ whole genome shotgun (WGS) entry which is preliminary data.</text>
</comment>
<evidence type="ECO:0000313" key="1">
    <source>
        <dbReference type="EMBL" id="OGE04857.1"/>
    </source>
</evidence>
<name>A0A1F5HL40_9BACT</name>
<dbReference type="AlphaFoldDB" id="A0A1F5HL40"/>